<proteinExistence type="predicted"/>
<organism evidence="1 2">
    <name type="scientific">Paralvinella palmiformis</name>
    <dbReference type="NCBI Taxonomy" id="53620"/>
    <lineage>
        <taxon>Eukaryota</taxon>
        <taxon>Metazoa</taxon>
        <taxon>Spiralia</taxon>
        <taxon>Lophotrochozoa</taxon>
        <taxon>Annelida</taxon>
        <taxon>Polychaeta</taxon>
        <taxon>Sedentaria</taxon>
        <taxon>Canalipalpata</taxon>
        <taxon>Terebellida</taxon>
        <taxon>Terebelliformia</taxon>
        <taxon>Alvinellidae</taxon>
        <taxon>Paralvinella</taxon>
    </lineage>
</organism>
<accession>A0AAD9JH77</accession>
<reference evidence="1" key="1">
    <citation type="journal article" date="2023" name="Mol. Biol. Evol.">
        <title>Third-Generation Sequencing Reveals the Adaptive Role of the Epigenome in Three Deep-Sea Polychaetes.</title>
        <authorList>
            <person name="Perez M."/>
            <person name="Aroh O."/>
            <person name="Sun Y."/>
            <person name="Lan Y."/>
            <person name="Juniper S.K."/>
            <person name="Young C.R."/>
            <person name="Angers B."/>
            <person name="Qian P.Y."/>
        </authorList>
    </citation>
    <scope>NUCLEOTIDE SEQUENCE</scope>
    <source>
        <strain evidence="1">P08H-3</strain>
    </source>
</reference>
<dbReference type="Proteomes" id="UP001208570">
    <property type="component" value="Unassembled WGS sequence"/>
</dbReference>
<sequence length="38" mass="4531">MQLHAMGFKFLVLPDVFIVHMPHSRNYEKWFIANGLDK</sequence>
<keyword evidence="2" id="KW-1185">Reference proteome</keyword>
<protein>
    <submittedName>
        <fullName evidence="1">Uncharacterized protein</fullName>
    </submittedName>
</protein>
<dbReference type="EMBL" id="JAODUP010000314">
    <property type="protein sequence ID" value="KAK2152924.1"/>
    <property type="molecule type" value="Genomic_DNA"/>
</dbReference>
<name>A0AAD9JH77_9ANNE</name>
<evidence type="ECO:0000313" key="1">
    <source>
        <dbReference type="EMBL" id="KAK2152924.1"/>
    </source>
</evidence>
<evidence type="ECO:0000313" key="2">
    <source>
        <dbReference type="Proteomes" id="UP001208570"/>
    </source>
</evidence>
<gene>
    <name evidence="1" type="ORF">LSH36_314g00017</name>
</gene>
<dbReference type="AlphaFoldDB" id="A0AAD9JH77"/>
<comment type="caution">
    <text evidence="1">The sequence shown here is derived from an EMBL/GenBank/DDBJ whole genome shotgun (WGS) entry which is preliminary data.</text>
</comment>